<dbReference type="InterPro" id="IPR045247">
    <property type="entry name" value="Oye-like"/>
</dbReference>
<dbReference type="PANTHER" id="PTHR22893:SF91">
    <property type="entry name" value="NADPH DEHYDROGENASE 2-RELATED"/>
    <property type="match status" value="1"/>
</dbReference>
<dbReference type="InterPro" id="IPR013785">
    <property type="entry name" value="Aldolase_TIM"/>
</dbReference>
<dbReference type="Gene3D" id="3.20.20.70">
    <property type="entry name" value="Aldolase class I"/>
    <property type="match status" value="1"/>
</dbReference>
<proteinExistence type="predicted"/>
<dbReference type="Pfam" id="PF00724">
    <property type="entry name" value="Oxidored_FMN"/>
    <property type="match status" value="1"/>
</dbReference>
<dbReference type="InterPro" id="IPR001155">
    <property type="entry name" value="OxRdtase_FMN_N"/>
</dbReference>
<evidence type="ECO:0000259" key="1">
    <source>
        <dbReference type="Pfam" id="PF00724"/>
    </source>
</evidence>
<reference evidence="2 3" key="1">
    <citation type="journal article" date="2019" name="Int. J. Syst. Evol. Microbiol.">
        <title>The Global Catalogue of Microorganisms (GCM) 10K type strain sequencing project: providing services to taxonomists for standard genome sequencing and annotation.</title>
        <authorList>
            <consortium name="The Broad Institute Genomics Platform"/>
            <consortium name="The Broad Institute Genome Sequencing Center for Infectious Disease"/>
            <person name="Wu L."/>
            <person name="Ma J."/>
        </authorList>
    </citation>
    <scope>NUCLEOTIDE SEQUENCE [LARGE SCALE GENOMIC DNA]</scope>
    <source>
        <strain evidence="2 3">JCM 11448</strain>
    </source>
</reference>
<evidence type="ECO:0000313" key="2">
    <source>
        <dbReference type="EMBL" id="GAA1264951.1"/>
    </source>
</evidence>
<dbReference type="SUPFAM" id="SSF51395">
    <property type="entry name" value="FMN-linked oxidoreductases"/>
    <property type="match status" value="1"/>
</dbReference>
<accession>A0ABN1WWS1</accession>
<keyword evidence="3" id="KW-1185">Reference proteome</keyword>
<comment type="caution">
    <text evidence="2">The sequence shown here is derived from an EMBL/GenBank/DDBJ whole genome shotgun (WGS) entry which is preliminary data.</text>
</comment>
<feature type="domain" description="NADH:flavin oxidoreductase/NADH oxidase N-terminal" evidence="1">
    <location>
        <begin position="5"/>
        <end position="334"/>
    </location>
</feature>
<dbReference type="CDD" id="cd02933">
    <property type="entry name" value="OYE_like_FMN"/>
    <property type="match status" value="1"/>
</dbReference>
<dbReference type="EMBL" id="BAAAIH010000010">
    <property type="protein sequence ID" value="GAA1264951.1"/>
    <property type="molecule type" value="Genomic_DNA"/>
</dbReference>
<organism evidence="2 3">
    <name type="scientific">Streptomyces javensis</name>
    <dbReference type="NCBI Taxonomy" id="114698"/>
    <lineage>
        <taxon>Bacteria</taxon>
        <taxon>Bacillati</taxon>
        <taxon>Actinomycetota</taxon>
        <taxon>Actinomycetes</taxon>
        <taxon>Kitasatosporales</taxon>
        <taxon>Streptomycetaceae</taxon>
        <taxon>Streptomyces</taxon>
        <taxon>Streptomyces violaceusniger group</taxon>
    </lineage>
</organism>
<sequence>MTTPFDPIVLGGKHLANRVAMAPMTRSRAFGTDAEPTELMATYYAQRAGAGLIVTEGIQPSPVGQGYPDTPGLHTAGQVRAWRTVTDGVHREGGVIFAQLMHTGRVGHPSLLPDGLVPVGPSAVAAKGQVFTHEGPKDFVTPRELSEADIRQTIADFAAAARNAVEAGFDGVEIHGANGYLIHQFLAPNSNLRTDGWGGDTQGRIRLAVEVATAVAEAIGSHRVGLRISPGNPYNDIVEDAPDEVYLALLDRLAGLDLAYLHLLEGPLLEGPNRELTGRLRKSWPGAFIINPFTHPDATGPEALKLIEDGTADMVAYGALFLANPDLPRRLAAGGPFNTPDKATFYGGDHRGYTDYPALTA</sequence>
<dbReference type="Proteomes" id="UP001500282">
    <property type="component" value="Unassembled WGS sequence"/>
</dbReference>
<name>A0ABN1WWS1_9ACTN</name>
<protein>
    <submittedName>
        <fullName evidence="2">Alkene reductase</fullName>
    </submittedName>
</protein>
<gene>
    <name evidence="2" type="ORF">GCM10009579_24160</name>
</gene>
<evidence type="ECO:0000313" key="3">
    <source>
        <dbReference type="Proteomes" id="UP001500282"/>
    </source>
</evidence>
<dbReference type="PANTHER" id="PTHR22893">
    <property type="entry name" value="NADH OXIDOREDUCTASE-RELATED"/>
    <property type="match status" value="1"/>
</dbReference>